<dbReference type="EMBL" id="KK365146">
    <property type="protein sequence ID" value="KCZ81245.1"/>
    <property type="molecule type" value="Genomic_DNA"/>
</dbReference>
<proteinExistence type="predicted"/>
<reference evidence="3" key="1">
    <citation type="submission" date="2013-02" db="EMBL/GenBank/DDBJ databases">
        <authorList>
            <consortium name="The Broad Institute Genome Sequencing Platform"/>
            <person name="Cuomo C."/>
            <person name="Becnel J."/>
            <person name="Sanscrainte N."/>
            <person name="Walker B."/>
            <person name="Young S.K."/>
            <person name="Zeng Q."/>
            <person name="Gargeya S."/>
            <person name="Fitzgerald M."/>
            <person name="Haas B."/>
            <person name="Abouelleil A."/>
            <person name="Alvarado L."/>
            <person name="Arachchi H.M."/>
            <person name="Berlin A.M."/>
            <person name="Chapman S.B."/>
            <person name="Dewar J."/>
            <person name="Goldberg J."/>
            <person name="Griggs A."/>
            <person name="Gujja S."/>
            <person name="Hansen M."/>
            <person name="Howarth C."/>
            <person name="Imamovic A."/>
            <person name="Larimer J."/>
            <person name="McCowan C."/>
            <person name="Murphy C."/>
            <person name="Neiman D."/>
            <person name="Pearson M."/>
            <person name="Priest M."/>
            <person name="Roberts A."/>
            <person name="Saif S."/>
            <person name="Shea T."/>
            <person name="Sisk P."/>
            <person name="Sykes S."/>
            <person name="Wortman J."/>
            <person name="Nusbaum C."/>
            <person name="Birren B."/>
        </authorList>
    </citation>
    <scope>NUCLEOTIDE SEQUENCE [LARGE SCALE GENOMIC DNA]</scope>
    <source>
        <strain evidence="3">PRA339</strain>
    </source>
</reference>
<dbReference type="InterPro" id="IPR002075">
    <property type="entry name" value="NTF2_dom"/>
</dbReference>
<evidence type="ECO:0000313" key="2">
    <source>
        <dbReference type="EMBL" id="KCZ81245.1"/>
    </source>
</evidence>
<dbReference type="InterPro" id="IPR018222">
    <property type="entry name" value="Nuclear_transport_factor_2_euk"/>
</dbReference>
<dbReference type="Gene3D" id="3.10.450.50">
    <property type="match status" value="1"/>
</dbReference>
<dbReference type="PROSITE" id="PS50177">
    <property type="entry name" value="NTF2_DOMAIN"/>
    <property type="match status" value="1"/>
</dbReference>
<dbReference type="SUPFAM" id="SSF54427">
    <property type="entry name" value="NTF2-like"/>
    <property type="match status" value="1"/>
</dbReference>
<evidence type="ECO:0000259" key="1">
    <source>
        <dbReference type="PROSITE" id="PS50177"/>
    </source>
</evidence>
<dbReference type="Pfam" id="PF02136">
    <property type="entry name" value="NTF2"/>
    <property type="match status" value="1"/>
</dbReference>
<reference evidence="2 3" key="2">
    <citation type="submission" date="2014-03" db="EMBL/GenBank/DDBJ databases">
        <title>The Genome Sequence of Anncaliia algerae insect isolate PRA339.</title>
        <authorList>
            <consortium name="The Broad Institute Genome Sequencing Platform"/>
            <consortium name="The Broad Institute Genome Sequencing Center for Infectious Disease"/>
            <person name="Cuomo C."/>
            <person name="Becnel J."/>
            <person name="Sanscrainte N."/>
            <person name="Walker B."/>
            <person name="Young S.K."/>
            <person name="Zeng Q."/>
            <person name="Gargeya S."/>
            <person name="Fitzgerald M."/>
            <person name="Haas B."/>
            <person name="Abouelleil A."/>
            <person name="Alvarado L."/>
            <person name="Arachchi H.M."/>
            <person name="Berlin A.M."/>
            <person name="Chapman S.B."/>
            <person name="Dewar J."/>
            <person name="Goldberg J."/>
            <person name="Griggs A."/>
            <person name="Gujja S."/>
            <person name="Hansen M."/>
            <person name="Howarth C."/>
            <person name="Imamovic A."/>
            <person name="Larimer J."/>
            <person name="McCowan C."/>
            <person name="Murphy C."/>
            <person name="Neiman D."/>
            <person name="Pearson M."/>
            <person name="Priest M."/>
            <person name="Roberts A."/>
            <person name="Saif S."/>
            <person name="Shea T."/>
            <person name="Sisk P."/>
            <person name="Sykes S."/>
            <person name="Wortman J."/>
            <person name="Nusbaum C."/>
            <person name="Birren B."/>
        </authorList>
    </citation>
    <scope>NUCLEOTIDE SEQUENCE [LARGE SCALE GENOMIC DNA]</scope>
    <source>
        <strain evidence="2 3">PRA339</strain>
    </source>
</reference>
<dbReference type="VEuPathDB" id="MicrosporidiaDB:H312_01322"/>
<dbReference type="Proteomes" id="UP000030655">
    <property type="component" value="Unassembled WGS sequence"/>
</dbReference>
<feature type="domain" description="NTF2" evidence="1">
    <location>
        <begin position="8"/>
        <end position="125"/>
    </location>
</feature>
<name>A0A059F228_9MICR</name>
<sequence length="209" mass="24681">MLRKDVNEGVTFVHEYYRTFTRNIKHVARFYTEESVLTILKETELHTSHDKNIIQELIDKHHLKVDKVLISALDSHNMGDLLFISLVGQFVYSNNQCVRFSQQFILKNKKILVDNCRLLDEEVIYTPKPNKYKNYLIKVKSEEANDKSNIMQTFSSFGRINSLKQNDNEFLLEFAKYEDALKAFNDESLRSKGFKLEMNEEKEMIKEIN</sequence>
<dbReference type="STRING" id="1288291.A0A059F228"/>
<protein>
    <recommendedName>
        <fullName evidence="1">NTF2 domain-containing protein</fullName>
    </recommendedName>
</protein>
<gene>
    <name evidence="2" type="ORF">H312_01322</name>
</gene>
<organism evidence="2 3">
    <name type="scientific">Anncaliia algerae PRA339</name>
    <dbReference type="NCBI Taxonomy" id="1288291"/>
    <lineage>
        <taxon>Eukaryota</taxon>
        <taxon>Fungi</taxon>
        <taxon>Fungi incertae sedis</taxon>
        <taxon>Microsporidia</taxon>
        <taxon>Tubulinosematoidea</taxon>
        <taxon>Tubulinosematidae</taxon>
        <taxon>Anncaliia</taxon>
    </lineage>
</organism>
<keyword evidence="3" id="KW-1185">Reference proteome</keyword>
<accession>A0A059F228</accession>
<evidence type="ECO:0000313" key="3">
    <source>
        <dbReference type="Proteomes" id="UP000030655"/>
    </source>
</evidence>
<dbReference type="OrthoDB" id="2188482at2759"/>
<dbReference type="InterPro" id="IPR032710">
    <property type="entry name" value="NTF2-like_dom_sf"/>
</dbReference>
<dbReference type="HOGENOM" id="CLU_1566579_0_0_1"/>
<dbReference type="AlphaFoldDB" id="A0A059F228"/>